<proteinExistence type="predicted"/>
<name>A0A1L3ML29_9MICO</name>
<evidence type="ECO:0000313" key="2">
    <source>
        <dbReference type="EMBL" id="APH03031.1"/>
    </source>
</evidence>
<dbReference type="RefSeq" id="WP_072626164.1">
    <property type="nucleotide sequence ID" value="NZ_CP013290.1"/>
</dbReference>
<gene>
    <name evidence="2" type="ORF">ASJ30_06130</name>
</gene>
<accession>A0A1L3ML29</accession>
<dbReference type="Pfam" id="PF02190">
    <property type="entry name" value="LON_substr_bdg"/>
    <property type="match status" value="1"/>
</dbReference>
<dbReference type="SUPFAM" id="SSF88697">
    <property type="entry name" value="PUA domain-like"/>
    <property type="match status" value="1"/>
</dbReference>
<dbReference type="AlphaFoldDB" id="A0A1L3ML29"/>
<dbReference type="KEGG" id="jte:ASJ30_06130"/>
<dbReference type="PANTHER" id="PTHR46732:SF8">
    <property type="entry name" value="ATP-DEPENDENT PROTEASE LA (LON) DOMAIN PROTEIN"/>
    <property type="match status" value="1"/>
</dbReference>
<reference evidence="2 3" key="1">
    <citation type="submission" date="2015-11" db="EMBL/GenBank/DDBJ databases">
        <authorList>
            <person name="Zhang Y."/>
            <person name="Guo Z."/>
        </authorList>
    </citation>
    <scope>NUCLEOTIDE SEQUENCE [LARGE SCALE GENOMIC DNA]</scope>
    <source>
        <strain evidence="2 3">YFY001</strain>
    </source>
</reference>
<evidence type="ECO:0000259" key="1">
    <source>
        <dbReference type="PROSITE" id="PS51787"/>
    </source>
</evidence>
<dbReference type="Gene3D" id="2.30.130.40">
    <property type="entry name" value="LON domain-like"/>
    <property type="match status" value="1"/>
</dbReference>
<dbReference type="SMART" id="SM00464">
    <property type="entry name" value="LON"/>
    <property type="match status" value="1"/>
</dbReference>
<sequence length="207" mass="22886">MDVLPMFPLGTALLPGCPLPLQVFEPRYLALLRDVAAGDGRFGVVLIERGFEVGGGDQRFPIGTVAAVERVSSAADGRIRLLARGRERFEVVRWLDEDPYPRAEVRLLPTLAWDDEHAAQLEETERVVRRALAVMSEYRTDLWPADVDLSEDPVVKSWQLAGIAPLGALDQFAVLRSSSVSELLKRTARLTTEAVDLLPLQFPDDPG</sequence>
<organism evidence="2 3">
    <name type="scientific">Janibacter indicus</name>
    <dbReference type="NCBI Taxonomy" id="857417"/>
    <lineage>
        <taxon>Bacteria</taxon>
        <taxon>Bacillati</taxon>
        <taxon>Actinomycetota</taxon>
        <taxon>Actinomycetes</taxon>
        <taxon>Micrococcales</taxon>
        <taxon>Intrasporangiaceae</taxon>
        <taxon>Janibacter</taxon>
    </lineage>
</organism>
<feature type="domain" description="Lon N-terminal" evidence="1">
    <location>
        <begin position="1"/>
        <end position="195"/>
    </location>
</feature>
<dbReference type="InterPro" id="IPR046336">
    <property type="entry name" value="Lon_prtase_N_sf"/>
</dbReference>
<dbReference type="InterPro" id="IPR015947">
    <property type="entry name" value="PUA-like_sf"/>
</dbReference>
<dbReference type="PROSITE" id="PS51787">
    <property type="entry name" value="LON_N"/>
    <property type="match status" value="1"/>
</dbReference>
<dbReference type="Proteomes" id="UP000182938">
    <property type="component" value="Chromosome"/>
</dbReference>
<protein>
    <recommendedName>
        <fullName evidence="1">Lon N-terminal domain-containing protein</fullName>
    </recommendedName>
</protein>
<keyword evidence="3" id="KW-1185">Reference proteome</keyword>
<dbReference type="InterPro" id="IPR003111">
    <property type="entry name" value="Lon_prtase_N"/>
</dbReference>
<dbReference type="PANTHER" id="PTHR46732">
    <property type="entry name" value="ATP-DEPENDENT PROTEASE LA (LON) DOMAIN PROTEIN"/>
    <property type="match status" value="1"/>
</dbReference>
<evidence type="ECO:0000313" key="3">
    <source>
        <dbReference type="Proteomes" id="UP000182938"/>
    </source>
</evidence>
<dbReference type="EMBL" id="CP013290">
    <property type="protein sequence ID" value="APH03031.1"/>
    <property type="molecule type" value="Genomic_DNA"/>
</dbReference>